<organism evidence="1 2">
    <name type="scientific">Nibrella viscosa</name>
    <dbReference type="NCBI Taxonomy" id="1084524"/>
    <lineage>
        <taxon>Bacteria</taxon>
        <taxon>Pseudomonadati</taxon>
        <taxon>Bacteroidota</taxon>
        <taxon>Cytophagia</taxon>
        <taxon>Cytophagales</taxon>
        <taxon>Spirosomataceae</taxon>
        <taxon>Nibrella</taxon>
    </lineage>
</organism>
<dbReference type="Proteomes" id="UP001500936">
    <property type="component" value="Unassembled WGS sequence"/>
</dbReference>
<dbReference type="Gene3D" id="1.10.260.160">
    <property type="match status" value="1"/>
</dbReference>
<protein>
    <submittedName>
        <fullName evidence="1">Alpha/beta fold hydrolase</fullName>
    </submittedName>
</protein>
<dbReference type="PIRSF" id="PIRSF029171">
    <property type="entry name" value="Esterase_LipA"/>
    <property type="match status" value="1"/>
</dbReference>
<accession>A0ABP8KWG9</accession>
<name>A0ABP8KWG9_9BACT</name>
<dbReference type="InterPro" id="IPR029058">
    <property type="entry name" value="AB_hydrolase_fold"/>
</dbReference>
<evidence type="ECO:0000313" key="1">
    <source>
        <dbReference type="EMBL" id="GAA4417334.1"/>
    </source>
</evidence>
<dbReference type="SUPFAM" id="SSF53474">
    <property type="entry name" value="alpha/beta-Hydrolases"/>
    <property type="match status" value="1"/>
</dbReference>
<proteinExistence type="predicted"/>
<dbReference type="PROSITE" id="PS51257">
    <property type="entry name" value="PROKAR_LIPOPROTEIN"/>
    <property type="match status" value="1"/>
</dbReference>
<sequence length="400" mass="44155">MHPLRHYYRVISTVLLLVWLAGCQKPTDPQPANQYLVSNTLLGEYSREQVISRVTGAIPNSGALAFLLIHPIKVYRIVYKTKNTDGTEVQASGALVIPNPADKNLSFPLISEQHGTIFSDADAPSNNGPGSETYSIGSLLASNGYIIALPDFIGYGVSKNLPHPYQHRASLASSSLDMIRATREFIRQENIKWDQKLMIAGYSLGGFATMALQKKIEEETGTEFNLVASSCGAGAYNSSAFMNYLINQKTHGIAAYNGLYTMVLSTYNRVYGLNRPISFYLKEPYATAVTSNPFGANIPVSFNEAVMDSFRKGVNDGTDTPFINAVRDNNIYDWKPRTPMQLYHGTVDQQVFYFNSVDAFEAMKKRGATNVELISLPGKGHGDAIQDFLLGTFTFFSSKR</sequence>
<evidence type="ECO:0000313" key="2">
    <source>
        <dbReference type="Proteomes" id="UP001500936"/>
    </source>
</evidence>
<dbReference type="InterPro" id="IPR005152">
    <property type="entry name" value="Lipase_secreted"/>
</dbReference>
<dbReference type="RefSeq" id="WP_345270749.1">
    <property type="nucleotide sequence ID" value="NZ_BAABHB010000015.1"/>
</dbReference>
<dbReference type="EMBL" id="BAABHB010000015">
    <property type="protein sequence ID" value="GAA4417334.1"/>
    <property type="molecule type" value="Genomic_DNA"/>
</dbReference>
<dbReference type="Pfam" id="PF03583">
    <property type="entry name" value="LIP"/>
    <property type="match status" value="1"/>
</dbReference>
<dbReference type="PANTHER" id="PTHR34853">
    <property type="match status" value="1"/>
</dbReference>
<dbReference type="Gene3D" id="3.40.50.1820">
    <property type="entry name" value="alpha/beta hydrolase"/>
    <property type="match status" value="1"/>
</dbReference>
<comment type="caution">
    <text evidence="1">The sequence shown here is derived from an EMBL/GenBank/DDBJ whole genome shotgun (WGS) entry which is preliminary data.</text>
</comment>
<gene>
    <name evidence="1" type="ORF">GCM10023187_49630</name>
</gene>
<reference evidence="2" key="1">
    <citation type="journal article" date="2019" name="Int. J. Syst. Evol. Microbiol.">
        <title>The Global Catalogue of Microorganisms (GCM) 10K type strain sequencing project: providing services to taxonomists for standard genome sequencing and annotation.</title>
        <authorList>
            <consortium name="The Broad Institute Genomics Platform"/>
            <consortium name="The Broad Institute Genome Sequencing Center for Infectious Disease"/>
            <person name="Wu L."/>
            <person name="Ma J."/>
        </authorList>
    </citation>
    <scope>NUCLEOTIDE SEQUENCE [LARGE SCALE GENOMIC DNA]</scope>
    <source>
        <strain evidence="2">JCM 17925</strain>
    </source>
</reference>
<keyword evidence="1" id="KW-0378">Hydrolase</keyword>
<dbReference type="PANTHER" id="PTHR34853:SF1">
    <property type="entry name" value="LIPASE 5"/>
    <property type="match status" value="1"/>
</dbReference>
<keyword evidence="2" id="KW-1185">Reference proteome</keyword>
<dbReference type="GO" id="GO:0016787">
    <property type="term" value="F:hydrolase activity"/>
    <property type="evidence" value="ECO:0007669"/>
    <property type="project" value="UniProtKB-KW"/>
</dbReference>